<evidence type="ECO:0000256" key="1">
    <source>
        <dbReference type="SAM" id="Coils"/>
    </source>
</evidence>
<accession>A0A6J7WH96</accession>
<evidence type="ECO:0000313" key="2">
    <source>
        <dbReference type="EMBL" id="CAB5214381.1"/>
    </source>
</evidence>
<name>A0A6J7WH96_9CAUD</name>
<proteinExistence type="predicted"/>
<reference evidence="2" key="1">
    <citation type="submission" date="2020-05" db="EMBL/GenBank/DDBJ databases">
        <authorList>
            <person name="Chiriac C."/>
            <person name="Salcher M."/>
            <person name="Ghai R."/>
            <person name="Kavagutti S V."/>
        </authorList>
    </citation>
    <scope>NUCLEOTIDE SEQUENCE</scope>
</reference>
<feature type="coiled-coil region" evidence="1">
    <location>
        <begin position="231"/>
        <end position="279"/>
    </location>
</feature>
<keyword evidence="1" id="KW-0175">Coiled coil</keyword>
<sequence>MLDAIKPLLDNGIINEETRTAIAEAWETRIVEAKEQVRAELREEFAQRYSHDKAVMVEALDKMVTESLTAELQEFADEKQKLAEDRVKFKQHMSESAGKFNNFMVAKLSEEIKELRADRKVYEQAIAKLENFTIRALAEEIKEFEADKKAVVETKVRLVAEGKAKLAELQAKFVAQSAAAVKEAVTSSLESELTQLKEDIQIARENMFGRRLFEAFASEFAGTHLNENKQIRELQATVSTVTAKLSEAVQKVEEKKALVESKETEIKIIKESAERKEKLAEMLKPLNKEKSAIMRDLLESVQTDKLQNAYEKYLPAVLNNSSVTTPAPKATVLTESRKEVTGDKTAKTAVEAPKTESMNNVYEIKRLAGLK</sequence>
<protein>
    <submittedName>
        <fullName evidence="2">Uncharacterized protein</fullName>
    </submittedName>
</protein>
<feature type="coiled-coil region" evidence="1">
    <location>
        <begin position="23"/>
        <end position="154"/>
    </location>
</feature>
<gene>
    <name evidence="2" type="ORF">UFOVP190_77</name>
</gene>
<dbReference type="EMBL" id="LR798243">
    <property type="protein sequence ID" value="CAB5214381.1"/>
    <property type="molecule type" value="Genomic_DNA"/>
</dbReference>
<organism evidence="2">
    <name type="scientific">uncultured Caudovirales phage</name>
    <dbReference type="NCBI Taxonomy" id="2100421"/>
    <lineage>
        <taxon>Viruses</taxon>
        <taxon>Duplodnaviria</taxon>
        <taxon>Heunggongvirae</taxon>
        <taxon>Uroviricota</taxon>
        <taxon>Caudoviricetes</taxon>
        <taxon>Peduoviridae</taxon>
        <taxon>Maltschvirus</taxon>
        <taxon>Maltschvirus maltsch</taxon>
    </lineage>
</organism>